<organism evidence="1 2">
    <name type="scientific">Rhizoctonia solani</name>
    <dbReference type="NCBI Taxonomy" id="456999"/>
    <lineage>
        <taxon>Eukaryota</taxon>
        <taxon>Fungi</taxon>
        <taxon>Dikarya</taxon>
        <taxon>Basidiomycota</taxon>
        <taxon>Agaricomycotina</taxon>
        <taxon>Agaricomycetes</taxon>
        <taxon>Cantharellales</taxon>
        <taxon>Ceratobasidiaceae</taxon>
        <taxon>Rhizoctonia</taxon>
    </lineage>
</organism>
<sequence>MSSIFDIYNYTSAPATITYDDDDNLIDVVMTLGNRGTYTFKTDLNPSGRLHPFAGQVFYNDLKGLVERADTDYELRTGGKYAVVTLGDVEQPNTAVVVSYNERIESKKYDKGTGDWTIARSKIEPSRRRDWRSSYSSGQKSFSDL</sequence>
<gene>
    <name evidence="1" type="ORF">RDB_LOCUS71862</name>
</gene>
<name>A0A8H3HY46_9AGAM</name>
<reference evidence="1" key="1">
    <citation type="submission" date="2021-01" db="EMBL/GenBank/DDBJ databases">
        <authorList>
            <person name="Kaushik A."/>
        </authorList>
    </citation>
    <scope>NUCLEOTIDE SEQUENCE</scope>
    <source>
        <strain evidence="1">AG5</strain>
    </source>
</reference>
<evidence type="ECO:0000313" key="2">
    <source>
        <dbReference type="Proteomes" id="UP000663827"/>
    </source>
</evidence>
<evidence type="ECO:0000313" key="1">
    <source>
        <dbReference type="EMBL" id="CAE7138828.1"/>
    </source>
</evidence>
<dbReference type="AlphaFoldDB" id="A0A8H3HY46"/>
<proteinExistence type="predicted"/>
<accession>A0A8H3HY46</accession>
<protein>
    <submittedName>
        <fullName evidence="1">Uncharacterized protein</fullName>
    </submittedName>
</protein>
<dbReference type="EMBL" id="CAJNJQ010001441">
    <property type="protein sequence ID" value="CAE7138828.1"/>
    <property type="molecule type" value="Genomic_DNA"/>
</dbReference>
<comment type="caution">
    <text evidence="1">The sequence shown here is derived from an EMBL/GenBank/DDBJ whole genome shotgun (WGS) entry which is preliminary data.</text>
</comment>
<dbReference type="Proteomes" id="UP000663827">
    <property type="component" value="Unassembled WGS sequence"/>
</dbReference>